<dbReference type="PROSITE" id="PS51257">
    <property type="entry name" value="PROKAR_LIPOPROTEIN"/>
    <property type="match status" value="1"/>
</dbReference>
<gene>
    <name evidence="6" type="ORF">ALFOR1_10235</name>
</gene>
<dbReference type="InterPro" id="IPR011514">
    <property type="entry name" value="Secretin_N_2"/>
</dbReference>
<dbReference type="SMART" id="SM00965">
    <property type="entry name" value="STN"/>
    <property type="match status" value="1"/>
</dbReference>
<evidence type="ECO:0000256" key="2">
    <source>
        <dbReference type="ARBA" id="ARBA00023136"/>
    </source>
</evidence>
<dbReference type="Proteomes" id="UP000509458">
    <property type="component" value="Chromosome"/>
</dbReference>
<protein>
    <submittedName>
        <fullName evidence="6">MSHA biogenesis protein MshL</fullName>
    </submittedName>
</protein>
<evidence type="ECO:0000313" key="6">
    <source>
        <dbReference type="EMBL" id="CAB9492292.1"/>
    </source>
</evidence>
<dbReference type="PANTHER" id="PTHR30332:SF17">
    <property type="entry name" value="TYPE IV PILIATION SYSTEM PROTEIN DR_0774-RELATED"/>
    <property type="match status" value="1"/>
</dbReference>
<dbReference type="Pfam" id="PF07655">
    <property type="entry name" value="Secretin_N_2"/>
    <property type="match status" value="1"/>
</dbReference>
<proteinExistence type="predicted"/>
<reference evidence="6 7" key="1">
    <citation type="submission" date="2020-06" db="EMBL/GenBank/DDBJ databases">
        <authorList>
            <person name="Duchaud E."/>
        </authorList>
    </citation>
    <scope>NUCLEOTIDE SEQUENCE [LARGE SCALE GENOMIC DNA]</scope>
    <source>
        <strain evidence="6">Alteromonas fortis</strain>
    </source>
</reference>
<dbReference type="AlphaFoldDB" id="A0A6T9XYG6"/>
<dbReference type="InterPro" id="IPR001775">
    <property type="entry name" value="GspD/PilQ"/>
</dbReference>
<dbReference type="GO" id="GO:0009306">
    <property type="term" value="P:protein secretion"/>
    <property type="evidence" value="ECO:0007669"/>
    <property type="project" value="InterPro"/>
</dbReference>
<dbReference type="PANTHER" id="PTHR30332">
    <property type="entry name" value="PROBABLE GENERAL SECRETION PATHWAY PROTEIN D"/>
    <property type="match status" value="1"/>
</dbReference>
<dbReference type="PRINTS" id="PR00811">
    <property type="entry name" value="BCTERIALGSPD"/>
</dbReference>
<dbReference type="InterPro" id="IPR050810">
    <property type="entry name" value="Bact_Secretion_Sys_Channel"/>
</dbReference>
<keyword evidence="4" id="KW-0732">Signal</keyword>
<dbReference type="Gene3D" id="3.55.50.30">
    <property type="match status" value="1"/>
</dbReference>
<keyword evidence="3" id="KW-0998">Cell outer membrane</keyword>
<dbReference type="InterPro" id="IPR004846">
    <property type="entry name" value="T2SS/T3SS_dom"/>
</dbReference>
<feature type="domain" description="Secretin/TonB short N-terminal" evidence="5">
    <location>
        <begin position="104"/>
        <end position="152"/>
    </location>
</feature>
<dbReference type="GO" id="GO:0015627">
    <property type="term" value="C:type II protein secretion system complex"/>
    <property type="evidence" value="ECO:0007669"/>
    <property type="project" value="TreeGrafter"/>
</dbReference>
<dbReference type="GO" id="GO:0019867">
    <property type="term" value="C:outer membrane"/>
    <property type="evidence" value="ECO:0007669"/>
    <property type="project" value="InterPro"/>
</dbReference>
<dbReference type="EMBL" id="LR812090">
    <property type="protein sequence ID" value="CAB9492292.1"/>
    <property type="molecule type" value="Genomic_DNA"/>
</dbReference>
<dbReference type="InterPro" id="IPR011662">
    <property type="entry name" value="Secretin/TonB_short_N"/>
</dbReference>
<feature type="chain" id="PRO_5029642998" evidence="4">
    <location>
        <begin position="24"/>
        <end position="584"/>
    </location>
</feature>
<dbReference type="NCBIfam" id="TIGR02519">
    <property type="entry name" value="pilus_MshL"/>
    <property type="match status" value="1"/>
</dbReference>
<evidence type="ECO:0000259" key="5">
    <source>
        <dbReference type="SMART" id="SM00965"/>
    </source>
</evidence>
<evidence type="ECO:0000256" key="1">
    <source>
        <dbReference type="ARBA" id="ARBA00022448"/>
    </source>
</evidence>
<keyword evidence="1" id="KW-0813">Transport</keyword>
<sequence length="584" mass="62865">MHMKLKNSLISNALMLAAAFVIAGCQTYGVGEEVKPHIRDELNRSQNVPVTKPAPPPQLNQELLSEVARYQSLPAPTSQKLFAVSANNVDVRPFFDALVEDTPYSVAVHPAVSGQISLTLKDVALDDVITIISRMYPLDVFLEGKVIQVMPSQLKTESIPVNFLMIKRFGVSNVSVIAGGVSEQDQNNGGNNGGINGNNNISGNALGGQGGFGGQSGLGGNNIQQLNGSNIQTTSENDFWTDLKEALKVLVSPTEGRQVVVSPQAGLVTVRALPSEIAVVKDFLNQSQESLQRQVVLEARIIEVTLNDGYQQGVRWDRIASGLTGSLNFGFSGGALASNFAANTAAGIDPAINAVNAIGNTISTDIGGVSTLRISRGDFDGVINMLQTQGDVQMLSNPRVTVTNNQKAVIKVGQDEYFVTDVSTSEDQSTTSTENENDIELTPFFSGIALDVTPQIDRSGSVILHVHPSVTETAEQTKVIQVGDQQILLPLAQSNIRESDTVIRARDGEIVVIGGLMETVTSEQESKTPLLGDIPIIGNAFKNKAKTQSKRELVILIRPSVVQPDTWEKQRLRTQSLLDQWYRN</sequence>
<evidence type="ECO:0000256" key="3">
    <source>
        <dbReference type="ARBA" id="ARBA00023237"/>
    </source>
</evidence>
<keyword evidence="2" id="KW-0472">Membrane</keyword>
<organism evidence="6 7">
    <name type="scientific">Alteromonas macleodii</name>
    <name type="common">Pseudoalteromonas macleodii</name>
    <dbReference type="NCBI Taxonomy" id="28108"/>
    <lineage>
        <taxon>Bacteria</taxon>
        <taxon>Pseudomonadati</taxon>
        <taxon>Pseudomonadota</taxon>
        <taxon>Gammaproteobacteria</taxon>
        <taxon>Alteromonadales</taxon>
        <taxon>Alteromonadaceae</taxon>
        <taxon>Alteromonas/Salinimonas group</taxon>
        <taxon>Alteromonas</taxon>
    </lineage>
</organism>
<accession>A0A6T9XYG6</accession>
<dbReference type="InterPro" id="IPR013358">
    <property type="entry name" value="Pilus_biogenesis_MshL"/>
</dbReference>
<dbReference type="GO" id="GO:0009297">
    <property type="term" value="P:pilus assembly"/>
    <property type="evidence" value="ECO:0007669"/>
    <property type="project" value="InterPro"/>
</dbReference>
<feature type="signal peptide" evidence="4">
    <location>
        <begin position="1"/>
        <end position="23"/>
    </location>
</feature>
<dbReference type="Pfam" id="PF00263">
    <property type="entry name" value="Secretin"/>
    <property type="match status" value="1"/>
</dbReference>
<evidence type="ECO:0000313" key="7">
    <source>
        <dbReference type="Proteomes" id="UP000509458"/>
    </source>
</evidence>
<name>A0A6T9XYG6_ALTMA</name>
<evidence type="ECO:0000256" key="4">
    <source>
        <dbReference type="SAM" id="SignalP"/>
    </source>
</evidence>